<dbReference type="InterPro" id="IPR002130">
    <property type="entry name" value="Cyclophilin-type_PPIase_dom"/>
</dbReference>
<dbReference type="eggNOG" id="COG0652">
    <property type="taxonomic scope" value="Bacteria"/>
</dbReference>
<sequence>MKKYLSIIIVALIFLAGCDTIDRAVKGDKYVDARIAQKKAEDTLKKLNKSHFPQLSNKVAKDEAKVKIATSKGDITLKLFPKYAPLAVENFLTHAKNGYYNNLTFHRVIADFMIQGGDPKGDGSGGESIWKGKDKRKDSGQGFANEISNKLYNLRGALGMANRGKNTNGSQFYIVQNHKNVSKQLNPKLYPQKIINAYKKGGYPSGDRQYTIFGQVIKGMNIIDDISKVKVDNKGKPQEKVIIKHITIIKNGKFK</sequence>
<dbReference type="InterPro" id="IPR029000">
    <property type="entry name" value="Cyclophilin-like_dom_sf"/>
</dbReference>
<dbReference type="EC" id="5.2.1.8" evidence="2"/>
<feature type="domain" description="PPIase cyclophilin-type" evidence="4">
    <location>
        <begin position="73"/>
        <end position="248"/>
    </location>
</feature>
<keyword evidence="2" id="KW-0697">Rotamase</keyword>
<dbReference type="STRING" id="764298.STRMA_0222"/>
<comment type="caution">
    <text evidence="5">The sequence shown here is derived from an EMBL/GenBank/DDBJ whole genome shotgun (WGS) entry which is preliminary data.</text>
</comment>
<evidence type="ECO:0000256" key="2">
    <source>
        <dbReference type="RuleBase" id="RU363019"/>
    </source>
</evidence>
<organism evidence="5 6">
    <name type="scientific">Streptococcus macacae NCTC 11558</name>
    <dbReference type="NCBI Taxonomy" id="764298"/>
    <lineage>
        <taxon>Bacteria</taxon>
        <taxon>Bacillati</taxon>
        <taxon>Bacillota</taxon>
        <taxon>Bacilli</taxon>
        <taxon>Lactobacillales</taxon>
        <taxon>Streptococcaceae</taxon>
        <taxon>Streptococcus</taxon>
    </lineage>
</organism>
<keyword evidence="2 5" id="KW-0413">Isomerase</keyword>
<dbReference type="InterPro" id="IPR020892">
    <property type="entry name" value="Cyclophilin-type_PPIase_CS"/>
</dbReference>
<protein>
    <recommendedName>
        <fullName evidence="2">Peptidyl-prolyl cis-trans isomerase</fullName>
        <shortName evidence="2">PPIase</shortName>
        <ecNumber evidence="2">5.2.1.8</ecNumber>
    </recommendedName>
</protein>
<dbReference type="RefSeq" id="WP_003080360.1">
    <property type="nucleotide sequence ID" value="NZ_AEUW02000001.1"/>
</dbReference>
<comment type="function">
    <text evidence="1 2">PPIases accelerate the folding of proteins. It catalyzes the cis-trans isomerization of proline imidic peptide bonds in oligopeptides.</text>
</comment>
<dbReference type="SUPFAM" id="SSF50891">
    <property type="entry name" value="Cyclophilin-like"/>
    <property type="match status" value="1"/>
</dbReference>
<dbReference type="EMBL" id="AEUW02000001">
    <property type="protein sequence ID" value="EHJ52388.1"/>
    <property type="molecule type" value="Genomic_DNA"/>
</dbReference>
<keyword evidence="6" id="KW-1185">Reference proteome</keyword>
<evidence type="ECO:0000313" key="6">
    <source>
        <dbReference type="Proteomes" id="UP000003573"/>
    </source>
</evidence>
<comment type="similarity">
    <text evidence="2">Belongs to the cyclophilin-type PPIase family.</text>
</comment>
<dbReference type="Gene3D" id="2.40.100.10">
    <property type="entry name" value="Cyclophilin-like"/>
    <property type="match status" value="1"/>
</dbReference>
<dbReference type="InterPro" id="IPR044666">
    <property type="entry name" value="Cyclophilin_A-like"/>
</dbReference>
<dbReference type="PROSITE" id="PS00170">
    <property type="entry name" value="CSA_PPIASE_1"/>
    <property type="match status" value="1"/>
</dbReference>
<accession>G5JYG1</accession>
<dbReference type="PANTHER" id="PTHR45625">
    <property type="entry name" value="PEPTIDYL-PROLYL CIS-TRANS ISOMERASE-RELATED"/>
    <property type="match status" value="1"/>
</dbReference>
<dbReference type="PROSITE" id="PS50072">
    <property type="entry name" value="CSA_PPIASE_2"/>
    <property type="match status" value="1"/>
</dbReference>
<evidence type="ECO:0000256" key="3">
    <source>
        <dbReference type="SAM" id="MobiDB-lite"/>
    </source>
</evidence>
<dbReference type="GO" id="GO:0006457">
    <property type="term" value="P:protein folding"/>
    <property type="evidence" value="ECO:0007669"/>
    <property type="project" value="InterPro"/>
</dbReference>
<dbReference type="CDD" id="cd00317">
    <property type="entry name" value="cyclophilin"/>
    <property type="match status" value="1"/>
</dbReference>
<dbReference type="PRINTS" id="PR00153">
    <property type="entry name" value="CSAPPISMRASE"/>
</dbReference>
<dbReference type="OrthoDB" id="9807797at2"/>
<comment type="catalytic activity">
    <reaction evidence="2">
        <text>[protein]-peptidylproline (omega=180) = [protein]-peptidylproline (omega=0)</text>
        <dbReference type="Rhea" id="RHEA:16237"/>
        <dbReference type="Rhea" id="RHEA-COMP:10747"/>
        <dbReference type="Rhea" id="RHEA-COMP:10748"/>
        <dbReference type="ChEBI" id="CHEBI:83833"/>
        <dbReference type="ChEBI" id="CHEBI:83834"/>
        <dbReference type="EC" id="5.2.1.8"/>
    </reaction>
</comment>
<dbReference type="Proteomes" id="UP000003573">
    <property type="component" value="Unassembled WGS sequence"/>
</dbReference>
<evidence type="ECO:0000256" key="1">
    <source>
        <dbReference type="ARBA" id="ARBA00002388"/>
    </source>
</evidence>
<name>G5JYG1_9STRE</name>
<proteinExistence type="inferred from homology"/>
<dbReference type="PROSITE" id="PS51257">
    <property type="entry name" value="PROKAR_LIPOPROTEIN"/>
    <property type="match status" value="1"/>
</dbReference>
<gene>
    <name evidence="5" type="ORF">STRMA_0222</name>
</gene>
<dbReference type="Pfam" id="PF00160">
    <property type="entry name" value="Pro_isomerase"/>
    <property type="match status" value="1"/>
</dbReference>
<reference evidence="5 6" key="1">
    <citation type="journal article" date="2014" name="Int. J. Syst. Evol. Microbiol.">
        <title>Phylogenomics and the dynamic genome evolution of the genus Streptococcus.</title>
        <authorList>
            <consortium name="The Broad Institute Genome Sequencing Platform"/>
            <person name="Richards V.P."/>
            <person name="Palmer S.R."/>
            <person name="Pavinski Bitar P.D."/>
            <person name="Qin X."/>
            <person name="Weinstock G.M."/>
            <person name="Highlander S.K."/>
            <person name="Town C.D."/>
            <person name="Burne R.A."/>
            <person name="Stanhope M.J."/>
        </authorList>
    </citation>
    <scope>NUCLEOTIDE SEQUENCE [LARGE SCALE GENOMIC DNA]</scope>
    <source>
        <strain evidence="5 6">NCTC 11558</strain>
    </source>
</reference>
<dbReference type="PANTHER" id="PTHR45625:SF16">
    <property type="entry name" value="PEPTIDYL-PROLYL CIS-TRANS ISOMERASE"/>
    <property type="match status" value="1"/>
</dbReference>
<feature type="region of interest" description="Disordered" evidence="3">
    <location>
        <begin position="120"/>
        <end position="142"/>
    </location>
</feature>
<evidence type="ECO:0000313" key="5">
    <source>
        <dbReference type="EMBL" id="EHJ52388.1"/>
    </source>
</evidence>
<evidence type="ECO:0000259" key="4">
    <source>
        <dbReference type="PROSITE" id="PS50072"/>
    </source>
</evidence>
<dbReference type="GO" id="GO:0003755">
    <property type="term" value="F:peptidyl-prolyl cis-trans isomerase activity"/>
    <property type="evidence" value="ECO:0007669"/>
    <property type="project" value="UniProtKB-UniRule"/>
</dbReference>
<dbReference type="AlphaFoldDB" id="G5JYG1"/>
<feature type="compositionally biased region" description="Basic and acidic residues" evidence="3">
    <location>
        <begin position="130"/>
        <end position="139"/>
    </location>
</feature>